<dbReference type="EMBL" id="MCGO01000015">
    <property type="protein sequence ID" value="ORY46770.1"/>
    <property type="molecule type" value="Genomic_DNA"/>
</dbReference>
<evidence type="ECO:0000313" key="3">
    <source>
        <dbReference type="Proteomes" id="UP000193642"/>
    </source>
</evidence>
<gene>
    <name evidence="2" type="ORF">BCR33DRAFT_109441</name>
</gene>
<proteinExistence type="predicted"/>
<dbReference type="AlphaFoldDB" id="A0A1Y2CI97"/>
<accession>A0A1Y2CI97</accession>
<feature type="region of interest" description="Disordered" evidence="1">
    <location>
        <begin position="1"/>
        <end position="23"/>
    </location>
</feature>
<name>A0A1Y2CI97_9FUNG</name>
<evidence type="ECO:0000313" key="2">
    <source>
        <dbReference type="EMBL" id="ORY46770.1"/>
    </source>
</evidence>
<reference evidence="2 3" key="1">
    <citation type="submission" date="2016-07" db="EMBL/GenBank/DDBJ databases">
        <title>Pervasive Adenine N6-methylation of Active Genes in Fungi.</title>
        <authorList>
            <consortium name="DOE Joint Genome Institute"/>
            <person name="Mondo S.J."/>
            <person name="Dannebaum R.O."/>
            <person name="Kuo R.C."/>
            <person name="Labutti K."/>
            <person name="Haridas S."/>
            <person name="Kuo A."/>
            <person name="Salamov A."/>
            <person name="Ahrendt S.R."/>
            <person name="Lipzen A."/>
            <person name="Sullivan W."/>
            <person name="Andreopoulos W.B."/>
            <person name="Clum A."/>
            <person name="Lindquist E."/>
            <person name="Daum C."/>
            <person name="Ramamoorthy G.K."/>
            <person name="Gryganskyi A."/>
            <person name="Culley D."/>
            <person name="Magnuson J.K."/>
            <person name="James T.Y."/>
            <person name="O'Malley M.A."/>
            <person name="Stajich J.E."/>
            <person name="Spatafora J.W."/>
            <person name="Visel A."/>
            <person name="Grigoriev I.V."/>
        </authorList>
    </citation>
    <scope>NUCLEOTIDE SEQUENCE [LARGE SCALE GENOMIC DNA]</scope>
    <source>
        <strain evidence="2 3">JEL800</strain>
    </source>
</reference>
<protein>
    <submittedName>
        <fullName evidence="2">Uncharacterized protein</fullName>
    </submittedName>
</protein>
<dbReference type="Proteomes" id="UP000193642">
    <property type="component" value="Unassembled WGS sequence"/>
</dbReference>
<comment type="caution">
    <text evidence="2">The sequence shown here is derived from an EMBL/GenBank/DDBJ whole genome shotgun (WGS) entry which is preliminary data.</text>
</comment>
<sequence length="99" mass="10896">MPELDVLPRSQPSVKRRSTRTTGVSVKKPVQRFLYATDSFSLAPQPVQALKLDTSIFSTASLDHQETSSTLAFGNCIPLSAQEIAEREDLHVSGVFIIH</sequence>
<keyword evidence="3" id="KW-1185">Reference proteome</keyword>
<dbReference type="OrthoDB" id="2130343at2759"/>
<evidence type="ECO:0000256" key="1">
    <source>
        <dbReference type="SAM" id="MobiDB-lite"/>
    </source>
</evidence>
<organism evidence="2 3">
    <name type="scientific">Rhizoclosmatium globosum</name>
    <dbReference type="NCBI Taxonomy" id="329046"/>
    <lineage>
        <taxon>Eukaryota</taxon>
        <taxon>Fungi</taxon>
        <taxon>Fungi incertae sedis</taxon>
        <taxon>Chytridiomycota</taxon>
        <taxon>Chytridiomycota incertae sedis</taxon>
        <taxon>Chytridiomycetes</taxon>
        <taxon>Chytridiales</taxon>
        <taxon>Chytriomycetaceae</taxon>
        <taxon>Rhizoclosmatium</taxon>
    </lineage>
</organism>